<evidence type="ECO:0000256" key="11">
    <source>
        <dbReference type="ARBA" id="ARBA00022824"/>
    </source>
</evidence>
<evidence type="ECO:0000256" key="18">
    <source>
        <dbReference type="ARBA" id="ARBA00023232"/>
    </source>
</evidence>
<dbReference type="InterPro" id="IPR041736">
    <property type="entry name" value="4OHPhenylPyrv_dOase_N"/>
</dbReference>
<keyword evidence="9 22" id="KW-0479">Metal-binding</keyword>
<evidence type="ECO:0000256" key="13">
    <source>
        <dbReference type="ARBA" id="ARBA00022964"/>
    </source>
</evidence>
<dbReference type="FunFam" id="3.10.180.10:FF:000022">
    <property type="entry name" value="4-hydroxyphenylpyruvate dioxygenase"/>
    <property type="match status" value="1"/>
</dbReference>
<keyword evidence="10" id="KW-0677">Repeat</keyword>
<dbReference type="PANTHER" id="PTHR11959:SF1">
    <property type="entry name" value="4-HYDROXYPHENYLPYRUVATE DIOXYGENASE"/>
    <property type="match status" value="1"/>
</dbReference>
<comment type="catalytic activity">
    <reaction evidence="20">
        <text>3-(4-hydroxyphenyl)pyruvate + O2 = homogentisate + CO2</text>
        <dbReference type="Rhea" id="RHEA:16189"/>
        <dbReference type="ChEBI" id="CHEBI:15379"/>
        <dbReference type="ChEBI" id="CHEBI:16169"/>
        <dbReference type="ChEBI" id="CHEBI:16526"/>
        <dbReference type="ChEBI" id="CHEBI:36242"/>
        <dbReference type="EC" id="1.13.11.27"/>
    </reaction>
    <physiologicalReaction direction="left-to-right" evidence="20">
        <dbReference type="Rhea" id="RHEA:16190"/>
    </physiologicalReaction>
</comment>
<evidence type="ECO:0000259" key="23">
    <source>
        <dbReference type="PROSITE" id="PS51819"/>
    </source>
</evidence>
<evidence type="ECO:0000256" key="6">
    <source>
        <dbReference type="ARBA" id="ARBA00011738"/>
    </source>
</evidence>
<dbReference type="OrthoDB" id="414569at2759"/>
<gene>
    <name evidence="24" type="ORF">GSOID_T00005271001</name>
</gene>
<reference evidence="24" key="1">
    <citation type="journal article" date="2010" name="Science">
        <title>Plasticity of animal genome architecture unmasked by rapid evolution of a pelagic tunicate.</title>
        <authorList>
            <person name="Denoeud F."/>
            <person name="Henriet S."/>
            <person name="Mungpakdee S."/>
            <person name="Aury J.M."/>
            <person name="Da Silva C."/>
            <person name="Brinkmann H."/>
            <person name="Mikhaleva J."/>
            <person name="Olsen L.C."/>
            <person name="Jubin C."/>
            <person name="Canestro C."/>
            <person name="Bouquet J.M."/>
            <person name="Danks G."/>
            <person name="Poulain J."/>
            <person name="Campsteijn C."/>
            <person name="Adamski M."/>
            <person name="Cross I."/>
            <person name="Yadetie F."/>
            <person name="Muffato M."/>
            <person name="Louis A."/>
            <person name="Butcher S."/>
            <person name="Tsagkogeorga G."/>
            <person name="Konrad A."/>
            <person name="Singh S."/>
            <person name="Jensen M.F."/>
            <person name="Cong E.H."/>
            <person name="Eikeseth-Otteraa H."/>
            <person name="Noel B."/>
            <person name="Anthouard V."/>
            <person name="Porcel B.M."/>
            <person name="Kachouri-Lafond R."/>
            <person name="Nishino A."/>
            <person name="Ugolini M."/>
            <person name="Chourrout P."/>
            <person name="Nishida H."/>
            <person name="Aasland R."/>
            <person name="Huzurbazar S."/>
            <person name="Westhof E."/>
            <person name="Delsuc F."/>
            <person name="Lehrach H."/>
            <person name="Reinhardt R."/>
            <person name="Weissenbach J."/>
            <person name="Roy S.W."/>
            <person name="Artiguenave F."/>
            <person name="Postlethwait J.H."/>
            <person name="Manak J.R."/>
            <person name="Thompson E.M."/>
            <person name="Jaillon O."/>
            <person name="Du Pasquier L."/>
            <person name="Boudinot P."/>
            <person name="Liberles D.A."/>
            <person name="Volff J.N."/>
            <person name="Philippe H."/>
            <person name="Lenhard B."/>
            <person name="Roest Crollius H."/>
            <person name="Wincker P."/>
            <person name="Chourrout D."/>
        </authorList>
    </citation>
    <scope>NUCLEOTIDE SEQUENCE [LARGE SCALE GENOMIC DNA]</scope>
</reference>
<evidence type="ECO:0000256" key="21">
    <source>
        <dbReference type="PIRNR" id="PIRNR009283"/>
    </source>
</evidence>
<evidence type="ECO:0000256" key="19">
    <source>
        <dbReference type="ARBA" id="ARBA00033727"/>
    </source>
</evidence>
<comment type="function">
    <text evidence="19">Catalyzes the conversion of 4-hydroxyphenylpyruvic acid to homogentisic acid, one of the steps in tyrosine catabolism.</text>
</comment>
<evidence type="ECO:0000256" key="9">
    <source>
        <dbReference type="ARBA" id="ARBA00022723"/>
    </source>
</evidence>
<dbReference type="PIRSF" id="PIRSF009283">
    <property type="entry name" value="HPP_dOase"/>
    <property type="match status" value="1"/>
</dbReference>
<keyword evidence="17" id="KW-0472">Membrane</keyword>
<comment type="pathway">
    <text evidence="4">Amino-acid degradation; L-phenylalanine degradation; acetoacetate and fumarate from L-phenylalanine: step 3/6.</text>
</comment>
<dbReference type="AlphaFoldDB" id="E4XAL8"/>
<dbReference type="PROSITE" id="PS51819">
    <property type="entry name" value="VOC"/>
    <property type="match status" value="2"/>
</dbReference>
<dbReference type="Pfam" id="PF13669">
    <property type="entry name" value="Glyoxalase_4"/>
    <property type="match status" value="1"/>
</dbReference>
<keyword evidence="13" id="KW-0223">Dioxygenase</keyword>
<evidence type="ECO:0000256" key="2">
    <source>
        <dbReference type="ARBA" id="ARBA00004406"/>
    </source>
</evidence>
<keyword evidence="12" id="KW-0828">Tyrosine catabolism</keyword>
<dbReference type="Gene3D" id="3.10.180.10">
    <property type="entry name" value="2,3-Dihydroxybiphenyl 1,2-Dioxygenase, domain 1"/>
    <property type="match status" value="2"/>
</dbReference>
<evidence type="ECO:0000256" key="10">
    <source>
        <dbReference type="ARBA" id="ARBA00022737"/>
    </source>
</evidence>
<evidence type="ECO:0000256" key="5">
    <source>
        <dbReference type="ARBA" id="ARBA00005877"/>
    </source>
</evidence>
<keyword evidence="15 22" id="KW-0408">Iron</keyword>
<dbReference type="InParanoid" id="E4XAL8"/>
<dbReference type="GO" id="GO:0006559">
    <property type="term" value="P:L-phenylalanine catabolic process"/>
    <property type="evidence" value="ECO:0007669"/>
    <property type="project" value="UniProtKB-KW"/>
</dbReference>
<comment type="cofactor">
    <cofactor evidence="22">
        <name>Fe cation</name>
        <dbReference type="ChEBI" id="CHEBI:24875"/>
    </cofactor>
    <text evidence="22">Binds 1 Fe cation per subunit.</text>
</comment>
<comment type="subcellular location">
    <subcellularLocation>
        <location evidence="3">Cytoplasm</location>
    </subcellularLocation>
    <subcellularLocation>
        <location evidence="2">Endoplasmic reticulum membrane</location>
        <topology evidence="2">Peripheral membrane protein</topology>
    </subcellularLocation>
    <subcellularLocation>
        <location evidence="1">Golgi apparatus membrane</location>
        <topology evidence="1">Peripheral membrane protein</topology>
    </subcellularLocation>
</comment>
<evidence type="ECO:0000256" key="15">
    <source>
        <dbReference type="ARBA" id="ARBA00023004"/>
    </source>
</evidence>
<dbReference type="GO" id="GO:0006572">
    <property type="term" value="P:L-tyrosine catabolic process"/>
    <property type="evidence" value="ECO:0007669"/>
    <property type="project" value="UniProtKB-KW"/>
</dbReference>
<evidence type="ECO:0000256" key="14">
    <source>
        <dbReference type="ARBA" id="ARBA00023002"/>
    </source>
</evidence>
<dbReference type="Proteomes" id="UP000001307">
    <property type="component" value="Unassembled WGS sequence"/>
</dbReference>
<dbReference type="NCBIfam" id="TIGR01263">
    <property type="entry name" value="4HPPD"/>
    <property type="match status" value="1"/>
</dbReference>
<feature type="binding site" evidence="22">
    <location>
        <position position="214"/>
    </location>
    <ligand>
        <name>Fe cation</name>
        <dbReference type="ChEBI" id="CHEBI:24875"/>
    </ligand>
</feature>
<dbReference type="InterPro" id="IPR029068">
    <property type="entry name" value="Glyas_Bleomycin-R_OHBP_Dase"/>
</dbReference>
<comment type="subunit">
    <text evidence="6">Homodimer.</text>
</comment>
<feature type="domain" description="VOC" evidence="23">
    <location>
        <begin position="211"/>
        <end position="369"/>
    </location>
</feature>
<dbReference type="Pfam" id="PF00903">
    <property type="entry name" value="Glyoxalase"/>
    <property type="match status" value="1"/>
</dbReference>
<dbReference type="GO" id="GO:0046872">
    <property type="term" value="F:metal ion binding"/>
    <property type="evidence" value="ECO:0007669"/>
    <property type="project" value="UniProtKB-KW"/>
</dbReference>
<feature type="binding site" evidence="22">
    <location>
        <position position="297"/>
    </location>
    <ligand>
        <name>Fe cation</name>
        <dbReference type="ChEBI" id="CHEBI:24875"/>
    </ligand>
</feature>
<evidence type="ECO:0000256" key="4">
    <source>
        <dbReference type="ARBA" id="ARBA00005162"/>
    </source>
</evidence>
<dbReference type="GO" id="GO:0005789">
    <property type="term" value="C:endoplasmic reticulum membrane"/>
    <property type="evidence" value="ECO:0007669"/>
    <property type="project" value="UniProtKB-SubCell"/>
</dbReference>
<dbReference type="InterPro" id="IPR005956">
    <property type="entry name" value="4OHPhenylPyrv_dOase"/>
</dbReference>
<evidence type="ECO:0000256" key="12">
    <source>
        <dbReference type="ARBA" id="ARBA00022878"/>
    </source>
</evidence>
<dbReference type="CDD" id="cd08342">
    <property type="entry name" value="HPPD_N_like"/>
    <property type="match status" value="1"/>
</dbReference>
<keyword evidence="8" id="KW-0963">Cytoplasm</keyword>
<evidence type="ECO:0000256" key="1">
    <source>
        <dbReference type="ARBA" id="ARBA00004395"/>
    </source>
</evidence>
<evidence type="ECO:0000256" key="17">
    <source>
        <dbReference type="ARBA" id="ARBA00023136"/>
    </source>
</evidence>
<organism evidence="24">
    <name type="scientific">Oikopleura dioica</name>
    <name type="common">Tunicate</name>
    <dbReference type="NCBI Taxonomy" id="34765"/>
    <lineage>
        <taxon>Eukaryota</taxon>
        <taxon>Metazoa</taxon>
        <taxon>Chordata</taxon>
        <taxon>Tunicata</taxon>
        <taxon>Appendicularia</taxon>
        <taxon>Copelata</taxon>
        <taxon>Oikopleuridae</taxon>
        <taxon>Oikopleura</taxon>
    </lineage>
</organism>
<dbReference type="FunCoup" id="E4XAL8">
    <property type="interactions" value="31"/>
</dbReference>
<accession>E4XAL8</accession>
<protein>
    <recommendedName>
        <fullName evidence="7 21">4-hydroxyphenylpyruvate dioxygenase</fullName>
    </recommendedName>
</protein>
<proteinExistence type="inferred from homology"/>
<dbReference type="PANTHER" id="PTHR11959">
    <property type="entry name" value="4-HYDROXYPHENYLPYRUVATE DIOXYGENASE"/>
    <property type="match status" value="1"/>
</dbReference>
<dbReference type="InterPro" id="IPR037523">
    <property type="entry name" value="VOC_core"/>
</dbReference>
<dbReference type="GO" id="GO:0042803">
    <property type="term" value="F:protein homodimerization activity"/>
    <property type="evidence" value="ECO:0007669"/>
    <property type="project" value="UniProtKB-ARBA"/>
</dbReference>
<feature type="domain" description="VOC" evidence="23">
    <location>
        <begin position="43"/>
        <end position="174"/>
    </location>
</feature>
<feature type="binding site" evidence="22">
    <location>
        <position position="380"/>
    </location>
    <ligand>
        <name>Fe cation</name>
        <dbReference type="ChEBI" id="CHEBI:24875"/>
    </ligand>
</feature>
<dbReference type="CDD" id="cd07250">
    <property type="entry name" value="HPPD_C_like"/>
    <property type="match status" value="1"/>
</dbReference>
<dbReference type="InterPro" id="IPR004360">
    <property type="entry name" value="Glyas_Fos-R_dOase_dom"/>
</dbReference>
<keyword evidence="25" id="KW-1185">Reference proteome</keyword>
<evidence type="ECO:0000256" key="16">
    <source>
        <dbReference type="ARBA" id="ARBA00023034"/>
    </source>
</evidence>
<keyword evidence="14" id="KW-0560">Oxidoreductase</keyword>
<evidence type="ECO:0000313" key="24">
    <source>
        <dbReference type="EMBL" id="CBY08686.1"/>
    </source>
</evidence>
<keyword evidence="18" id="KW-0585">Phenylalanine catabolism</keyword>
<sequence>MSSTAEIAEIQAKQAEEKVIAGSQIGVKYTDKGARHEKGKLNNFGHLTFWVGNAKQAAEWYCIRFGFKEWCYRGLETGSREICSHVVKQNDVVFEFQSALQPGNEKFGKFLETHADGVKDIAFNCEDVDALIEKAREGGAVVVSEPETISDEHGSIRTAVLQTYGDVCHTLIDRSNYPADRHLPGYKFATEMKNYRLDPVADKMPSINLEFIDHCVGNQPNKGMEPVTQWYETNLLFHRFWSVDDSMMHTEYSALASTVVYFVELCVELPINEPAPGKKKSQIQEYCDFNGGAGVQHIAIRSHDIINTIRGLRARGMKFLVPPASYYTQLRENLKESKCVIKEDLDAIEEQNILIDYDDNGYLLQIFSLPVQDRPTLFIEIIQRANHNGFGAGNFKALFTAIELEQLQRGNLY</sequence>
<evidence type="ECO:0000256" key="8">
    <source>
        <dbReference type="ARBA" id="ARBA00022490"/>
    </source>
</evidence>
<evidence type="ECO:0000256" key="22">
    <source>
        <dbReference type="PIRSR" id="PIRSR009283-1"/>
    </source>
</evidence>
<evidence type="ECO:0000256" key="20">
    <source>
        <dbReference type="ARBA" id="ARBA00048047"/>
    </source>
</evidence>
<dbReference type="InterPro" id="IPR041735">
    <property type="entry name" value="4OHPhenylPyrv_dOase_C"/>
</dbReference>
<keyword evidence="16" id="KW-0333">Golgi apparatus</keyword>
<dbReference type="GO" id="GO:0003868">
    <property type="term" value="F:4-hydroxyphenylpyruvate dioxygenase activity"/>
    <property type="evidence" value="ECO:0007669"/>
    <property type="project" value="UniProtKB-EC"/>
</dbReference>
<dbReference type="SUPFAM" id="SSF54593">
    <property type="entry name" value="Glyoxalase/Bleomycin resistance protein/Dihydroxybiphenyl dioxygenase"/>
    <property type="match status" value="1"/>
</dbReference>
<evidence type="ECO:0000313" key="25">
    <source>
        <dbReference type="Proteomes" id="UP000001307"/>
    </source>
</evidence>
<keyword evidence="11" id="KW-0256">Endoplasmic reticulum</keyword>
<evidence type="ECO:0000256" key="7">
    <source>
        <dbReference type="ARBA" id="ARBA00018452"/>
    </source>
</evidence>
<dbReference type="EMBL" id="FN653032">
    <property type="protein sequence ID" value="CBY08686.1"/>
    <property type="molecule type" value="Genomic_DNA"/>
</dbReference>
<evidence type="ECO:0000256" key="3">
    <source>
        <dbReference type="ARBA" id="ARBA00004496"/>
    </source>
</evidence>
<comment type="similarity">
    <text evidence="5 21">Belongs to the 4HPPD family.</text>
</comment>
<dbReference type="GO" id="GO:0000139">
    <property type="term" value="C:Golgi membrane"/>
    <property type="evidence" value="ECO:0007669"/>
    <property type="project" value="UniProtKB-SubCell"/>
</dbReference>
<name>E4XAL8_OIKDI</name>